<protein>
    <recommendedName>
        <fullName evidence="3">DUF262 domain-containing protein</fullName>
    </recommendedName>
</protein>
<accession>A0A4Q6Y128</accession>
<name>A0A4Q6Y128_9SPHI</name>
<reference evidence="1 2" key="1">
    <citation type="submission" date="2019-02" db="EMBL/GenBank/DDBJ databases">
        <authorList>
            <person name="Li Y."/>
        </authorList>
    </citation>
    <scope>NUCLEOTIDE SEQUENCE [LARGE SCALE GENOMIC DNA]</scope>
    <source>
        <strain evidence="1 2">30C10-4-7</strain>
    </source>
</reference>
<evidence type="ECO:0000313" key="1">
    <source>
        <dbReference type="EMBL" id="RZF62917.1"/>
    </source>
</evidence>
<organism evidence="1 2">
    <name type="scientific">Sphingobacterium corticibacterium</name>
    <dbReference type="NCBI Taxonomy" id="2484746"/>
    <lineage>
        <taxon>Bacteria</taxon>
        <taxon>Pseudomonadati</taxon>
        <taxon>Bacteroidota</taxon>
        <taxon>Sphingobacteriia</taxon>
        <taxon>Sphingobacteriales</taxon>
        <taxon>Sphingobacteriaceae</taxon>
        <taxon>Sphingobacterium</taxon>
    </lineage>
</organism>
<evidence type="ECO:0000313" key="2">
    <source>
        <dbReference type="Proteomes" id="UP000292855"/>
    </source>
</evidence>
<dbReference type="OrthoDB" id="5077820at2"/>
<gene>
    <name evidence="1" type="ORF">EWE74_05150</name>
</gene>
<dbReference type="EMBL" id="SGIT01000001">
    <property type="protein sequence ID" value="RZF62917.1"/>
    <property type="molecule type" value="Genomic_DNA"/>
</dbReference>
<proteinExistence type="predicted"/>
<comment type="caution">
    <text evidence="1">The sequence shown here is derived from an EMBL/GenBank/DDBJ whole genome shotgun (WGS) entry which is preliminary data.</text>
</comment>
<dbReference type="AlphaFoldDB" id="A0A4Q6Y128"/>
<dbReference type="Proteomes" id="UP000292855">
    <property type="component" value="Unassembled WGS sequence"/>
</dbReference>
<keyword evidence="2" id="KW-1185">Reference proteome</keyword>
<sequence>MPPITIAFVSENIEGIGNWQKYINENINSAYILDGIQRMNTLQRASSQNGFEETRKLLLNIIISPTKDMLLYRMITLNNGQKPMTPRHQIEILTQEIFDFSHLKIDIQSEKDRSEQTIRGAFNLGDISKGYLAYLTNNVHNENTKIIGEKMDQILIGRILDSQITDLKIEFKDIIELIDKIASVNEEIKTWLKVSNNLIGFCVGIKVSYETIKLESPESIVEEIRKFEEAFKAINPSKVNLGKYRRELSKYFIEEYNIIKNKSADELVETFAELTL</sequence>
<evidence type="ECO:0008006" key="3">
    <source>
        <dbReference type="Google" id="ProtNLM"/>
    </source>
</evidence>